<dbReference type="Gene3D" id="6.10.250.2410">
    <property type="match status" value="1"/>
</dbReference>
<evidence type="ECO:0000256" key="1">
    <source>
        <dbReference type="ARBA" id="ARBA00022829"/>
    </source>
</evidence>
<organism evidence="3 4">
    <name type="scientific">Pseudocalidococcus azoricus BACA0444</name>
    <dbReference type="NCBI Taxonomy" id="2918990"/>
    <lineage>
        <taxon>Bacteria</taxon>
        <taxon>Bacillati</taxon>
        <taxon>Cyanobacteriota</taxon>
        <taxon>Cyanophyceae</taxon>
        <taxon>Acaryochloridales</taxon>
        <taxon>Thermosynechococcaceae</taxon>
        <taxon>Pseudocalidococcus</taxon>
        <taxon>Pseudocalidococcus azoricus</taxon>
    </lineage>
</organism>
<name>A0AAE4FUD3_9CYAN</name>
<sequence length="243" mass="27478">MATSFADTAIAVLIDLAERGDIDPWDVQVVDVFDRCLQELATGHYQDLHHSGQAFLYAAILILLKSDSLLGLEQAEPTLDFEEAADEHLVLPGLPVQLERHLQRRPVAPPPQRRRVTLAELIDHLKTMAVEVEKRTINRPPRPTPVRRRPSNIKAITQLAHQENLTEMAHEVEALLHNQGLGEEWLDLETLLTLKNDRVGVFWALLFLSSQSKVELDQAEFYQDLRIRIYQADLLPSPVVASA</sequence>
<proteinExistence type="predicted"/>
<evidence type="ECO:0000313" key="3">
    <source>
        <dbReference type="EMBL" id="MDS3861070.1"/>
    </source>
</evidence>
<dbReference type="InterPro" id="IPR003768">
    <property type="entry name" value="ScpA"/>
</dbReference>
<evidence type="ECO:0000256" key="2">
    <source>
        <dbReference type="ARBA" id="ARBA00044777"/>
    </source>
</evidence>
<dbReference type="Proteomes" id="UP001268256">
    <property type="component" value="Unassembled WGS sequence"/>
</dbReference>
<gene>
    <name evidence="3" type="ORF">RIF25_09660</name>
</gene>
<dbReference type="Pfam" id="PF02616">
    <property type="entry name" value="SMC_ScpA"/>
    <property type="match status" value="1"/>
</dbReference>
<evidence type="ECO:0000313" key="4">
    <source>
        <dbReference type="Proteomes" id="UP001268256"/>
    </source>
</evidence>
<keyword evidence="4" id="KW-1185">Reference proteome</keyword>
<protein>
    <recommendedName>
        <fullName evidence="2">Segregation and condensation protein A</fullName>
    </recommendedName>
</protein>
<dbReference type="PANTHER" id="PTHR33969:SF2">
    <property type="entry name" value="SEGREGATION AND CONDENSATION PROTEIN A"/>
    <property type="match status" value="1"/>
</dbReference>
<keyword evidence="1" id="KW-0159">Chromosome partition</keyword>
<accession>A0AAE4FUD3</accession>
<comment type="caution">
    <text evidence="3">The sequence shown here is derived from an EMBL/GenBank/DDBJ whole genome shotgun (WGS) entry which is preliminary data.</text>
</comment>
<dbReference type="GO" id="GO:0007059">
    <property type="term" value="P:chromosome segregation"/>
    <property type="evidence" value="ECO:0007669"/>
    <property type="project" value="UniProtKB-KW"/>
</dbReference>
<dbReference type="EMBL" id="JAVMIP010000008">
    <property type="protein sequence ID" value="MDS3861070.1"/>
    <property type="molecule type" value="Genomic_DNA"/>
</dbReference>
<dbReference type="AlphaFoldDB" id="A0AAE4FUD3"/>
<dbReference type="RefSeq" id="WP_322878326.1">
    <property type="nucleotide sequence ID" value="NZ_JAVMIP010000008.1"/>
</dbReference>
<dbReference type="Gene3D" id="1.10.10.580">
    <property type="entry name" value="Structural maintenance of chromosome 1. Chain E"/>
    <property type="match status" value="1"/>
</dbReference>
<dbReference type="InterPro" id="IPR023093">
    <property type="entry name" value="ScpA-like_C"/>
</dbReference>
<dbReference type="PANTHER" id="PTHR33969">
    <property type="entry name" value="SEGREGATION AND CONDENSATION PROTEIN A"/>
    <property type="match status" value="1"/>
</dbReference>
<reference evidence="4" key="1">
    <citation type="submission" date="2023-07" db="EMBL/GenBank/DDBJ databases">
        <authorList>
            <person name="Luz R."/>
            <person name="Cordeiro R."/>
            <person name="Fonseca A."/>
            <person name="Goncalves V."/>
        </authorList>
    </citation>
    <scope>NUCLEOTIDE SEQUENCE [LARGE SCALE GENOMIC DNA]</scope>
    <source>
        <strain evidence="4">BACA0444</strain>
    </source>
</reference>